<sequence length="280" mass="33475">MEIMPITVLMVVYNAEKYLRDAIRSVLNQSFKNFLFLIVDDGSTDDTVSVIRSFQDRRIRMCLHEHDYIASLNFGLEQCESKYVARMDADDLMHPDRLRVQYAVMEEEPSIDICGTWMYGFKDTIRNGVRFAALSGIIEKPLKHLFEKNVFYHPTMMFRTSFFKKHGLKYEEYPYAEDYKLWFEAAKCKAKFYVEPQPLYYYRNNDTQVSVVRKHDQAKTKARIQEEILCHLLSRSSYRNLFYKNYQNQKELVQKGLLSYTTMFSFFRILFNESEPEVYF</sequence>
<accession>A0A9E2L8X6</accession>
<dbReference type="EMBL" id="JAHLFU010000218">
    <property type="protein sequence ID" value="MBU3854237.1"/>
    <property type="molecule type" value="Genomic_DNA"/>
</dbReference>
<reference evidence="2" key="2">
    <citation type="submission" date="2021-04" db="EMBL/GenBank/DDBJ databases">
        <authorList>
            <person name="Gilroy R."/>
        </authorList>
    </citation>
    <scope>NUCLEOTIDE SEQUENCE</scope>
    <source>
        <strain evidence="2">G3-2149</strain>
    </source>
</reference>
<dbReference type="InterPro" id="IPR029044">
    <property type="entry name" value="Nucleotide-diphossugar_trans"/>
</dbReference>
<dbReference type="InterPro" id="IPR001173">
    <property type="entry name" value="Glyco_trans_2-like"/>
</dbReference>
<keyword evidence="2" id="KW-0328">Glycosyltransferase</keyword>
<dbReference type="AlphaFoldDB" id="A0A9E2L8X6"/>
<dbReference type="Proteomes" id="UP000823865">
    <property type="component" value="Unassembled WGS sequence"/>
</dbReference>
<feature type="domain" description="Glycosyltransferase 2-like" evidence="1">
    <location>
        <begin position="7"/>
        <end position="165"/>
    </location>
</feature>
<gene>
    <name evidence="2" type="ORF">H9789_10580</name>
</gene>
<dbReference type="PANTHER" id="PTHR22916">
    <property type="entry name" value="GLYCOSYLTRANSFERASE"/>
    <property type="match status" value="1"/>
</dbReference>
<dbReference type="PANTHER" id="PTHR22916:SF3">
    <property type="entry name" value="UDP-GLCNAC:BETAGAL BETA-1,3-N-ACETYLGLUCOSAMINYLTRANSFERASE-LIKE PROTEIN 1"/>
    <property type="match status" value="1"/>
</dbReference>
<dbReference type="SUPFAM" id="SSF53448">
    <property type="entry name" value="Nucleotide-diphospho-sugar transferases"/>
    <property type="match status" value="1"/>
</dbReference>
<keyword evidence="2" id="KW-0808">Transferase</keyword>
<dbReference type="Pfam" id="PF00535">
    <property type="entry name" value="Glycos_transf_2"/>
    <property type="match status" value="1"/>
</dbReference>
<reference evidence="2" key="1">
    <citation type="journal article" date="2021" name="PeerJ">
        <title>Extensive microbial diversity within the chicken gut microbiome revealed by metagenomics and culture.</title>
        <authorList>
            <person name="Gilroy R."/>
            <person name="Ravi A."/>
            <person name="Getino M."/>
            <person name="Pursley I."/>
            <person name="Horton D.L."/>
            <person name="Alikhan N.F."/>
            <person name="Baker D."/>
            <person name="Gharbi K."/>
            <person name="Hall N."/>
            <person name="Watson M."/>
            <person name="Adriaenssens E.M."/>
            <person name="Foster-Nyarko E."/>
            <person name="Jarju S."/>
            <person name="Secka A."/>
            <person name="Antonio M."/>
            <person name="Oren A."/>
            <person name="Chaudhuri R.R."/>
            <person name="La Ragione R."/>
            <person name="Hildebrand F."/>
            <person name="Pallen M.J."/>
        </authorList>
    </citation>
    <scope>NUCLEOTIDE SEQUENCE</scope>
    <source>
        <strain evidence="2">G3-2149</strain>
    </source>
</reference>
<evidence type="ECO:0000259" key="1">
    <source>
        <dbReference type="Pfam" id="PF00535"/>
    </source>
</evidence>
<protein>
    <submittedName>
        <fullName evidence="2">Glycosyltransferase</fullName>
        <ecNumber evidence="2">2.4.-.-</ecNumber>
    </submittedName>
</protein>
<dbReference type="GO" id="GO:0016758">
    <property type="term" value="F:hexosyltransferase activity"/>
    <property type="evidence" value="ECO:0007669"/>
    <property type="project" value="UniProtKB-ARBA"/>
</dbReference>
<dbReference type="Gene3D" id="3.90.550.10">
    <property type="entry name" value="Spore Coat Polysaccharide Biosynthesis Protein SpsA, Chain A"/>
    <property type="match status" value="1"/>
</dbReference>
<organism evidence="2 3">
    <name type="scientific">Candidatus Paraprevotella stercoravium</name>
    <dbReference type="NCBI Taxonomy" id="2838725"/>
    <lineage>
        <taxon>Bacteria</taxon>
        <taxon>Pseudomonadati</taxon>
        <taxon>Bacteroidota</taxon>
        <taxon>Bacteroidia</taxon>
        <taxon>Bacteroidales</taxon>
        <taxon>Prevotellaceae</taxon>
        <taxon>Paraprevotella</taxon>
    </lineage>
</organism>
<proteinExistence type="predicted"/>
<dbReference type="EC" id="2.4.-.-" evidence="2"/>
<name>A0A9E2L8X6_9BACT</name>
<comment type="caution">
    <text evidence="2">The sequence shown here is derived from an EMBL/GenBank/DDBJ whole genome shotgun (WGS) entry which is preliminary data.</text>
</comment>
<evidence type="ECO:0000313" key="2">
    <source>
        <dbReference type="EMBL" id="MBU3854237.1"/>
    </source>
</evidence>
<evidence type="ECO:0000313" key="3">
    <source>
        <dbReference type="Proteomes" id="UP000823865"/>
    </source>
</evidence>